<accession>A0AAE0SQU2</accession>
<reference evidence="3" key="2">
    <citation type="journal article" date="2021" name="Genome Biol. Evol.">
        <title>Developing a high-quality reference genome for a parasitic bivalve with doubly uniparental inheritance (Bivalvia: Unionida).</title>
        <authorList>
            <person name="Smith C.H."/>
        </authorList>
    </citation>
    <scope>NUCLEOTIDE SEQUENCE</scope>
    <source>
        <strain evidence="3">CHS0354</strain>
        <tissue evidence="3">Mantle</tissue>
    </source>
</reference>
<name>A0AAE0SQU2_9BIVA</name>
<reference evidence="3" key="1">
    <citation type="journal article" date="2021" name="Genome Biol. Evol.">
        <title>A High-Quality Reference Genome for a Parasitic Bivalve with Doubly Uniparental Inheritance (Bivalvia: Unionida).</title>
        <authorList>
            <person name="Smith C.H."/>
        </authorList>
    </citation>
    <scope>NUCLEOTIDE SEQUENCE</scope>
    <source>
        <strain evidence="3">CHS0354</strain>
    </source>
</reference>
<reference evidence="3" key="3">
    <citation type="submission" date="2023-05" db="EMBL/GenBank/DDBJ databases">
        <authorList>
            <person name="Smith C.H."/>
        </authorList>
    </citation>
    <scope>NUCLEOTIDE SEQUENCE</scope>
    <source>
        <strain evidence="3">CHS0354</strain>
        <tissue evidence="3">Mantle</tissue>
    </source>
</reference>
<dbReference type="Proteomes" id="UP001195483">
    <property type="component" value="Unassembled WGS sequence"/>
</dbReference>
<comment type="caution">
    <text evidence="3">The sequence shown here is derived from an EMBL/GenBank/DDBJ whole genome shotgun (WGS) entry which is preliminary data.</text>
</comment>
<sequence length="184" mass="20369">MTTKQVVTRIAKVVFCISWFVLGLTQALIGFLNNGQCDKSKHLPMFLGIHGIINGICGIIVMPCFLIEHNGFYARLIFYTFWGINGVLILYGVIQSGVTHADILSCVQNCDSCANVVSVGALITEILIFILFFFASIIAITYECRTRGQFCRRNGETRNNASYDPANQQEHPTGIIPSAPPAYR</sequence>
<organism evidence="3 4">
    <name type="scientific">Potamilus streckersoni</name>
    <dbReference type="NCBI Taxonomy" id="2493646"/>
    <lineage>
        <taxon>Eukaryota</taxon>
        <taxon>Metazoa</taxon>
        <taxon>Spiralia</taxon>
        <taxon>Lophotrochozoa</taxon>
        <taxon>Mollusca</taxon>
        <taxon>Bivalvia</taxon>
        <taxon>Autobranchia</taxon>
        <taxon>Heteroconchia</taxon>
        <taxon>Palaeoheterodonta</taxon>
        <taxon>Unionida</taxon>
        <taxon>Unionoidea</taxon>
        <taxon>Unionidae</taxon>
        <taxon>Ambleminae</taxon>
        <taxon>Lampsilini</taxon>
        <taxon>Potamilus</taxon>
    </lineage>
</organism>
<protein>
    <submittedName>
        <fullName evidence="3">Uncharacterized protein</fullName>
    </submittedName>
</protein>
<feature type="compositionally biased region" description="Polar residues" evidence="1">
    <location>
        <begin position="161"/>
        <end position="171"/>
    </location>
</feature>
<feature type="transmembrane region" description="Helical" evidence="2">
    <location>
        <begin position="12"/>
        <end position="33"/>
    </location>
</feature>
<keyword evidence="2" id="KW-1133">Transmembrane helix</keyword>
<evidence type="ECO:0000256" key="2">
    <source>
        <dbReference type="SAM" id="Phobius"/>
    </source>
</evidence>
<gene>
    <name evidence="3" type="ORF">CHS0354_014731</name>
</gene>
<dbReference type="EMBL" id="JAEAOA010000900">
    <property type="protein sequence ID" value="KAK3595898.1"/>
    <property type="molecule type" value="Genomic_DNA"/>
</dbReference>
<feature type="region of interest" description="Disordered" evidence="1">
    <location>
        <begin position="161"/>
        <end position="184"/>
    </location>
</feature>
<evidence type="ECO:0000256" key="1">
    <source>
        <dbReference type="SAM" id="MobiDB-lite"/>
    </source>
</evidence>
<feature type="transmembrane region" description="Helical" evidence="2">
    <location>
        <begin position="76"/>
        <end position="94"/>
    </location>
</feature>
<evidence type="ECO:0000313" key="4">
    <source>
        <dbReference type="Proteomes" id="UP001195483"/>
    </source>
</evidence>
<dbReference type="AlphaFoldDB" id="A0AAE0SQU2"/>
<keyword evidence="2" id="KW-0472">Membrane</keyword>
<feature type="transmembrane region" description="Helical" evidence="2">
    <location>
        <begin position="114"/>
        <end position="142"/>
    </location>
</feature>
<keyword evidence="4" id="KW-1185">Reference proteome</keyword>
<proteinExistence type="predicted"/>
<feature type="transmembrane region" description="Helical" evidence="2">
    <location>
        <begin position="45"/>
        <end position="67"/>
    </location>
</feature>
<keyword evidence="2" id="KW-0812">Transmembrane</keyword>
<evidence type="ECO:0000313" key="3">
    <source>
        <dbReference type="EMBL" id="KAK3595898.1"/>
    </source>
</evidence>